<name>A0A845HN87_9BURK</name>
<gene>
    <name evidence="1" type="ORF">GTP81_19400</name>
</gene>
<dbReference type="RefSeq" id="WP_161091426.1">
    <property type="nucleotide sequence ID" value="NZ_WWCV01000037.1"/>
</dbReference>
<dbReference type="Proteomes" id="UP000484875">
    <property type="component" value="Unassembled WGS sequence"/>
</dbReference>
<proteinExistence type="predicted"/>
<reference evidence="1 2" key="1">
    <citation type="submission" date="2019-12" db="EMBL/GenBank/DDBJ databases">
        <title>Novel species isolated from a subtropical stream in China.</title>
        <authorList>
            <person name="Lu H."/>
        </authorList>
    </citation>
    <scope>NUCLEOTIDE SEQUENCE [LARGE SCALE GENOMIC DNA]</scope>
    <source>
        <strain evidence="1 2">FT107W</strain>
    </source>
</reference>
<dbReference type="EMBL" id="WWCV01000037">
    <property type="protein sequence ID" value="MYN18919.1"/>
    <property type="molecule type" value="Genomic_DNA"/>
</dbReference>
<accession>A0A845HN87</accession>
<comment type="caution">
    <text evidence="1">The sequence shown here is derived from an EMBL/GenBank/DDBJ whole genome shotgun (WGS) entry which is preliminary data.</text>
</comment>
<dbReference type="AlphaFoldDB" id="A0A845HN87"/>
<protein>
    <submittedName>
        <fullName evidence="1">Uncharacterized protein</fullName>
    </submittedName>
</protein>
<evidence type="ECO:0000313" key="1">
    <source>
        <dbReference type="EMBL" id="MYN18919.1"/>
    </source>
</evidence>
<organism evidence="1 2">
    <name type="scientific">Duganella vulcania</name>
    <dbReference type="NCBI Taxonomy" id="2692166"/>
    <lineage>
        <taxon>Bacteria</taxon>
        <taxon>Pseudomonadati</taxon>
        <taxon>Pseudomonadota</taxon>
        <taxon>Betaproteobacteria</taxon>
        <taxon>Burkholderiales</taxon>
        <taxon>Oxalobacteraceae</taxon>
        <taxon>Telluria group</taxon>
        <taxon>Duganella</taxon>
    </lineage>
</organism>
<sequence length="105" mass="11534">MDTSSIGQLEEFLERARRSAELLPDDVSGSKLPPIAGLTAVETDMLFIRLLEQVAIRLGIELDCLDGVATSGELLGKVTNQEVASLLRDEFLKSTPNDRELQESF</sequence>
<keyword evidence="2" id="KW-1185">Reference proteome</keyword>
<evidence type="ECO:0000313" key="2">
    <source>
        <dbReference type="Proteomes" id="UP000484875"/>
    </source>
</evidence>